<sequence length="94" mass="10004">MTSSTTTSTQTIEAEIRSCLTERFGVDSSSLESGVTFEGLELDSLALVELSDVLQESIGVTIADDDLNAEQTIGEAAALLLAKVHETEPTEQRS</sequence>
<feature type="domain" description="Carrier" evidence="1">
    <location>
        <begin position="10"/>
        <end position="84"/>
    </location>
</feature>
<dbReference type="Proteomes" id="UP000031523">
    <property type="component" value="Chromosome"/>
</dbReference>
<dbReference type="SUPFAM" id="SSF47336">
    <property type="entry name" value="ACP-like"/>
    <property type="match status" value="1"/>
</dbReference>
<dbReference type="Pfam" id="PF00550">
    <property type="entry name" value="PP-binding"/>
    <property type="match status" value="1"/>
</dbReference>
<proteinExistence type="predicted"/>
<gene>
    <name evidence="2" type="ORF">SLNWT_6998</name>
</gene>
<name>A0A0B5EZX8_STRA4</name>
<dbReference type="EMBL" id="CP010519">
    <property type="protein sequence ID" value="AJE87374.1"/>
    <property type="molecule type" value="Genomic_DNA"/>
</dbReference>
<dbReference type="InterPro" id="IPR009081">
    <property type="entry name" value="PP-bd_ACP"/>
</dbReference>
<dbReference type="Gene3D" id="1.10.1200.10">
    <property type="entry name" value="ACP-like"/>
    <property type="match status" value="1"/>
</dbReference>
<dbReference type="InterPro" id="IPR036736">
    <property type="entry name" value="ACP-like_sf"/>
</dbReference>
<dbReference type="KEGG" id="sals:SLNWT_6998"/>
<protein>
    <recommendedName>
        <fullName evidence="1">Carrier domain-containing protein</fullName>
    </recommendedName>
</protein>
<evidence type="ECO:0000259" key="1">
    <source>
        <dbReference type="PROSITE" id="PS50075"/>
    </source>
</evidence>
<accession>A0A0B5EZX8</accession>
<evidence type="ECO:0000313" key="3">
    <source>
        <dbReference type="Proteomes" id="UP000031523"/>
    </source>
</evidence>
<dbReference type="AlphaFoldDB" id="A0A0B5EZX8"/>
<keyword evidence="3" id="KW-1185">Reference proteome</keyword>
<evidence type="ECO:0000313" key="2">
    <source>
        <dbReference type="EMBL" id="AJE87374.1"/>
    </source>
</evidence>
<dbReference type="PROSITE" id="PS50075">
    <property type="entry name" value="CARRIER"/>
    <property type="match status" value="1"/>
</dbReference>
<organism evidence="2 3">
    <name type="scientific">Streptomyces albus (strain ATCC 21838 / DSM 41398 / FERM P-419 / JCM 4703 / NBRC 107858)</name>
    <dbReference type="NCBI Taxonomy" id="1081613"/>
    <lineage>
        <taxon>Bacteria</taxon>
        <taxon>Bacillati</taxon>
        <taxon>Actinomycetota</taxon>
        <taxon>Actinomycetes</taxon>
        <taxon>Kitasatosporales</taxon>
        <taxon>Streptomycetaceae</taxon>
        <taxon>Streptomyces</taxon>
    </lineage>
</organism>
<reference evidence="2 3" key="1">
    <citation type="submission" date="2015-01" db="EMBL/GenBank/DDBJ databases">
        <title>Enhanced salinomycin production by adjusting the supply of polyketide extender units in Streptomyce albus DSM 41398.</title>
        <authorList>
            <person name="Lu C."/>
        </authorList>
    </citation>
    <scope>NUCLEOTIDE SEQUENCE [LARGE SCALE GENOMIC DNA]</scope>
    <source>
        <strain evidence="3">ATCC 21838 / DSM 41398 / FERM P-419 / JCM 4703 / NBRC 107858</strain>
    </source>
</reference>